<dbReference type="SUPFAM" id="SSF53822">
    <property type="entry name" value="Periplasmic binding protein-like I"/>
    <property type="match status" value="1"/>
</dbReference>
<dbReference type="GO" id="GO:0009252">
    <property type="term" value="P:peptidoglycan biosynthetic process"/>
    <property type="evidence" value="ECO:0007669"/>
    <property type="project" value="TreeGrafter"/>
</dbReference>
<name>A0A8J2UL85_9BURK</name>
<dbReference type="GO" id="GO:0030234">
    <property type="term" value="F:enzyme regulator activity"/>
    <property type="evidence" value="ECO:0007669"/>
    <property type="project" value="TreeGrafter"/>
</dbReference>
<keyword evidence="3" id="KW-1185">Reference proteome</keyword>
<dbReference type="InterPro" id="IPR028082">
    <property type="entry name" value="Peripla_BP_I"/>
</dbReference>
<dbReference type="InterPro" id="IPR007443">
    <property type="entry name" value="LpoA"/>
</dbReference>
<comment type="caution">
    <text evidence="2">The sequence shown here is derived from an EMBL/GenBank/DDBJ whole genome shotgun (WGS) entry which is preliminary data.</text>
</comment>
<accession>A0A8J2UL85</accession>
<dbReference type="Gene3D" id="3.40.50.2300">
    <property type="match status" value="2"/>
</dbReference>
<protein>
    <recommendedName>
        <fullName evidence="4">LppC family lipoprotein</fullName>
    </recommendedName>
</protein>
<dbReference type="CDD" id="cd06339">
    <property type="entry name" value="PBP1_YraM_LppC_lipoprotein-like"/>
    <property type="match status" value="1"/>
</dbReference>
<sequence length="378" mass="40266">MSLDGMQLAQTDLTLEQFVNEPVGSAIPEPVLAPEVVPIVAPTRIALLLPTRSEGLVHVANAVRAGFMAAWQHEPANIVVNLVETGDVPQDVLIAYQQAAAGADIVVGPLTRSGVTAIVQSHAVVKPTIALAQPEASEAGLSPGLLAMGLSVEDEARQIAALNGSGKSAMKAVAISTGVSWQRRAAAAFVSAWRGMGLQAEAVELPMNGGFIDGNGLLELRNRLQSARPALLFVALDAAQTVQLRLAIGGEVTTYGISQLNPHAREDWATATPLLDLEGVRLLDMPWQLQADHAAVMTYPHLPANPEQRRSTDIERLYALGIDAYRVAHNIALRQTDFTIDGVTGKLTVHFGSGTPRFERTLQPAIYHEGVVRPLDPQ</sequence>
<dbReference type="Proteomes" id="UP000620266">
    <property type="component" value="Unassembled WGS sequence"/>
</dbReference>
<evidence type="ECO:0000313" key="3">
    <source>
        <dbReference type="Proteomes" id="UP000620266"/>
    </source>
</evidence>
<dbReference type="GO" id="GO:0031241">
    <property type="term" value="C:periplasmic side of cell outer membrane"/>
    <property type="evidence" value="ECO:0007669"/>
    <property type="project" value="TreeGrafter"/>
</dbReference>
<keyword evidence="1" id="KW-0472">Membrane</keyword>
<evidence type="ECO:0000313" key="2">
    <source>
        <dbReference type="EMBL" id="GGB98380.1"/>
    </source>
</evidence>
<evidence type="ECO:0000256" key="1">
    <source>
        <dbReference type="ARBA" id="ARBA00023136"/>
    </source>
</evidence>
<reference evidence="2" key="1">
    <citation type="journal article" date="2014" name="Int. J. Syst. Evol. Microbiol.">
        <title>Complete genome sequence of Corynebacterium casei LMG S-19264T (=DSM 44701T), isolated from a smear-ripened cheese.</title>
        <authorList>
            <consortium name="US DOE Joint Genome Institute (JGI-PGF)"/>
            <person name="Walter F."/>
            <person name="Albersmeier A."/>
            <person name="Kalinowski J."/>
            <person name="Ruckert C."/>
        </authorList>
    </citation>
    <scope>NUCLEOTIDE SEQUENCE</scope>
    <source>
        <strain evidence="2">CCM 7086</strain>
    </source>
</reference>
<dbReference type="AlphaFoldDB" id="A0A8J2UL85"/>
<dbReference type="PANTHER" id="PTHR38038">
    <property type="entry name" value="PENICILLIN-BINDING PROTEIN ACTIVATOR LPOA"/>
    <property type="match status" value="1"/>
</dbReference>
<dbReference type="Pfam" id="PF04348">
    <property type="entry name" value="LppC"/>
    <property type="match status" value="2"/>
</dbReference>
<organism evidence="2 3">
    <name type="scientific">Oxalicibacterium flavum</name>
    <dbReference type="NCBI Taxonomy" id="179467"/>
    <lineage>
        <taxon>Bacteria</taxon>
        <taxon>Pseudomonadati</taxon>
        <taxon>Pseudomonadota</taxon>
        <taxon>Betaproteobacteria</taxon>
        <taxon>Burkholderiales</taxon>
        <taxon>Oxalobacteraceae</taxon>
        <taxon>Oxalicibacterium</taxon>
    </lineage>
</organism>
<evidence type="ECO:0008006" key="4">
    <source>
        <dbReference type="Google" id="ProtNLM"/>
    </source>
</evidence>
<proteinExistence type="predicted"/>
<dbReference type="EMBL" id="BMCG01000001">
    <property type="protein sequence ID" value="GGB98380.1"/>
    <property type="molecule type" value="Genomic_DNA"/>
</dbReference>
<reference evidence="2" key="2">
    <citation type="submission" date="2020-09" db="EMBL/GenBank/DDBJ databases">
        <authorList>
            <person name="Sun Q."/>
            <person name="Sedlacek I."/>
        </authorList>
    </citation>
    <scope>NUCLEOTIDE SEQUENCE</scope>
    <source>
        <strain evidence="2">CCM 7086</strain>
    </source>
</reference>
<dbReference type="PANTHER" id="PTHR38038:SF1">
    <property type="entry name" value="PENICILLIN-BINDING PROTEIN ACTIVATOR LPOA"/>
    <property type="match status" value="1"/>
</dbReference>
<gene>
    <name evidence="2" type="ORF">GCM10007205_04600</name>
</gene>